<accession>A0A2N9DYD6</accession>
<reference evidence="1" key="1">
    <citation type="submission" date="2018-01" db="EMBL/GenBank/DDBJ databases">
        <authorList>
            <person name="Chaillou S."/>
        </authorList>
    </citation>
    <scope>NUCLEOTIDE SEQUENCE [LARGE SCALE GENOMIC DNA]</scope>
    <source>
        <strain evidence="1">MFPC41A2801</strain>
    </source>
</reference>
<proteinExistence type="predicted"/>
<keyword evidence="2" id="KW-1185">Reference proteome</keyword>
<sequence length="61" mass="6759">MSKQTVDLRIALLETAGQCFTQRSVTYDGITYTGETAVSIGFDLIALVQSLDRKYLSVIKE</sequence>
<dbReference type="AlphaFoldDB" id="A0A2N9DYD6"/>
<comment type="caution">
    <text evidence="1">The sequence shown here is derived from an EMBL/GenBank/DDBJ whole genome shotgun (WGS) entry which is preliminary data.</text>
</comment>
<dbReference type="Proteomes" id="UP000238739">
    <property type="component" value="Unassembled WGS sequence"/>
</dbReference>
<dbReference type="EMBL" id="OGVC01000049">
    <property type="protein sequence ID" value="SPC40138.1"/>
    <property type="molecule type" value="Genomic_DNA"/>
</dbReference>
<evidence type="ECO:0000313" key="2">
    <source>
        <dbReference type="Proteomes" id="UP000238739"/>
    </source>
</evidence>
<name>A0A2N9DYD6_9LACO</name>
<organism evidence="1 2">
    <name type="scientific">Latilactobacillus fuchuensis</name>
    <dbReference type="NCBI Taxonomy" id="164393"/>
    <lineage>
        <taxon>Bacteria</taxon>
        <taxon>Bacillati</taxon>
        <taxon>Bacillota</taxon>
        <taxon>Bacilli</taxon>
        <taxon>Lactobacillales</taxon>
        <taxon>Lactobacillaceae</taxon>
        <taxon>Latilactobacillus</taxon>
    </lineage>
</organism>
<evidence type="ECO:0000313" key="1">
    <source>
        <dbReference type="EMBL" id="SPC40138.1"/>
    </source>
</evidence>
<protein>
    <submittedName>
        <fullName evidence="1">Uncharacterized protein</fullName>
    </submittedName>
</protein>
<gene>
    <name evidence="1" type="ORF">LFUMFP_70062</name>
</gene>